<accession>A0AAD3SLH1</accession>
<organism evidence="2 3">
    <name type="scientific">Nepenthes gracilis</name>
    <name type="common">Slender pitcher plant</name>
    <dbReference type="NCBI Taxonomy" id="150966"/>
    <lineage>
        <taxon>Eukaryota</taxon>
        <taxon>Viridiplantae</taxon>
        <taxon>Streptophyta</taxon>
        <taxon>Embryophyta</taxon>
        <taxon>Tracheophyta</taxon>
        <taxon>Spermatophyta</taxon>
        <taxon>Magnoliopsida</taxon>
        <taxon>eudicotyledons</taxon>
        <taxon>Gunneridae</taxon>
        <taxon>Pentapetalae</taxon>
        <taxon>Caryophyllales</taxon>
        <taxon>Nepenthaceae</taxon>
        <taxon>Nepenthes</taxon>
    </lineage>
</organism>
<gene>
    <name evidence="2" type="ORF">Nepgr_014780</name>
</gene>
<evidence type="ECO:0000256" key="1">
    <source>
        <dbReference type="SAM" id="MobiDB-lite"/>
    </source>
</evidence>
<dbReference type="AlphaFoldDB" id="A0AAD3SLH1"/>
<evidence type="ECO:0000313" key="3">
    <source>
        <dbReference type="Proteomes" id="UP001279734"/>
    </source>
</evidence>
<proteinExistence type="predicted"/>
<protein>
    <submittedName>
        <fullName evidence="2">Uncharacterized protein</fullName>
    </submittedName>
</protein>
<name>A0AAD3SLH1_NEPGR</name>
<sequence>MEGSSVETCSDAITSINIPFDLPVLVVATPCVGKHVAGSSPRPLAIMEDATIEDGSRGAQHPSMSAVLASELKPCHQAYPHSEGSSSGNKAAMRGLSQCDPNASPNCHQGPPARRTDDELFARAFSLALNEGVFDSFVAGVAPASHAAIANNVVYVSLDPADAGVLLNLKLDWMQLMSSWILLVGLLADADSGCGPY</sequence>
<dbReference type="EMBL" id="BSYO01000012">
    <property type="protein sequence ID" value="GMH12939.1"/>
    <property type="molecule type" value="Genomic_DNA"/>
</dbReference>
<feature type="region of interest" description="Disordered" evidence="1">
    <location>
        <begin position="78"/>
        <end position="113"/>
    </location>
</feature>
<comment type="caution">
    <text evidence="2">The sequence shown here is derived from an EMBL/GenBank/DDBJ whole genome shotgun (WGS) entry which is preliminary data.</text>
</comment>
<evidence type="ECO:0000313" key="2">
    <source>
        <dbReference type="EMBL" id="GMH12939.1"/>
    </source>
</evidence>
<dbReference type="Proteomes" id="UP001279734">
    <property type="component" value="Unassembled WGS sequence"/>
</dbReference>
<reference evidence="2" key="1">
    <citation type="submission" date="2023-05" db="EMBL/GenBank/DDBJ databases">
        <title>Nepenthes gracilis genome sequencing.</title>
        <authorList>
            <person name="Fukushima K."/>
        </authorList>
    </citation>
    <scope>NUCLEOTIDE SEQUENCE</scope>
    <source>
        <strain evidence="2">SING2019-196</strain>
    </source>
</reference>
<keyword evidence="3" id="KW-1185">Reference proteome</keyword>